<protein>
    <submittedName>
        <fullName evidence="7">Ribose ABC transporter permease</fullName>
    </submittedName>
</protein>
<dbReference type="InterPro" id="IPR001851">
    <property type="entry name" value="ABC_transp_permease"/>
</dbReference>
<evidence type="ECO:0000313" key="7">
    <source>
        <dbReference type="EMBL" id="GEO37502.1"/>
    </source>
</evidence>
<evidence type="ECO:0000256" key="4">
    <source>
        <dbReference type="ARBA" id="ARBA00022989"/>
    </source>
</evidence>
<feature type="transmembrane region" description="Helical" evidence="6">
    <location>
        <begin position="231"/>
        <end position="251"/>
    </location>
</feature>
<dbReference type="CDD" id="cd06579">
    <property type="entry name" value="TM_PBP1_transp_AraH_like"/>
    <property type="match status" value="1"/>
</dbReference>
<gene>
    <name evidence="7" type="ORF">SAE02_16500</name>
</gene>
<feature type="transmembrane region" description="Helical" evidence="6">
    <location>
        <begin position="290"/>
        <end position="307"/>
    </location>
</feature>
<evidence type="ECO:0000313" key="8">
    <source>
        <dbReference type="Proteomes" id="UP000321523"/>
    </source>
</evidence>
<keyword evidence="8" id="KW-1185">Reference proteome</keyword>
<comment type="subcellular location">
    <subcellularLocation>
        <location evidence="1">Cell membrane</location>
        <topology evidence="1">Multi-pass membrane protein</topology>
    </subcellularLocation>
</comment>
<evidence type="ECO:0000256" key="3">
    <source>
        <dbReference type="ARBA" id="ARBA00022692"/>
    </source>
</evidence>
<keyword evidence="4 6" id="KW-1133">Transmembrane helix</keyword>
<evidence type="ECO:0000256" key="6">
    <source>
        <dbReference type="SAM" id="Phobius"/>
    </source>
</evidence>
<evidence type="ECO:0000256" key="1">
    <source>
        <dbReference type="ARBA" id="ARBA00004651"/>
    </source>
</evidence>
<evidence type="ECO:0000256" key="2">
    <source>
        <dbReference type="ARBA" id="ARBA00022475"/>
    </source>
</evidence>
<accession>A0A512DLZ7</accession>
<reference evidence="7 8" key="1">
    <citation type="submission" date="2019-07" db="EMBL/GenBank/DDBJ databases">
        <title>Whole genome shotgun sequence of Skermanella aerolata NBRC 106429.</title>
        <authorList>
            <person name="Hosoyama A."/>
            <person name="Uohara A."/>
            <person name="Ohji S."/>
            <person name="Ichikawa N."/>
        </authorList>
    </citation>
    <scope>NUCLEOTIDE SEQUENCE [LARGE SCALE GENOMIC DNA]</scope>
    <source>
        <strain evidence="7 8">NBRC 106429</strain>
    </source>
</reference>
<dbReference type="AlphaFoldDB" id="A0A512DLZ7"/>
<keyword evidence="3 6" id="KW-0812">Transmembrane</keyword>
<feature type="transmembrane region" description="Helical" evidence="6">
    <location>
        <begin position="61"/>
        <end position="79"/>
    </location>
</feature>
<name>A0A512DLZ7_9PROT</name>
<feature type="transmembrane region" description="Helical" evidence="6">
    <location>
        <begin position="112"/>
        <end position="134"/>
    </location>
</feature>
<feature type="transmembrane region" description="Helical" evidence="6">
    <location>
        <begin position="141"/>
        <end position="159"/>
    </location>
</feature>
<dbReference type="GO" id="GO:0005886">
    <property type="term" value="C:plasma membrane"/>
    <property type="evidence" value="ECO:0007669"/>
    <property type="project" value="UniProtKB-SubCell"/>
</dbReference>
<dbReference type="Pfam" id="PF02653">
    <property type="entry name" value="BPD_transp_2"/>
    <property type="match status" value="1"/>
</dbReference>
<evidence type="ECO:0000256" key="5">
    <source>
        <dbReference type="ARBA" id="ARBA00023136"/>
    </source>
</evidence>
<feature type="transmembrane region" description="Helical" evidence="6">
    <location>
        <begin position="191"/>
        <end position="210"/>
    </location>
</feature>
<sequence length="342" mass="35793">MTATSLETEARSSGMRRFVRRVLFSEYLVLWLSVLYFLAVLPFVPQMASVEVLRNILSDMLPLLVVAIGQTFVLIVAGIDLSVTSIIAMASVVGASVMTGDGGYLAGSPLAVPAAMLAMVTVGLAIGAFNGFCITRLGMPPFIVTLTTMMFFSGAAIWFTTFHTTTSSIANLPHGFVVLGQGNIGGVPNSLWVVLAVGILAHIVLARTVLGRRLYACGQNRRAAAVSGVPVRKVIAAAFLISGACAAVASILYTGRLQTGTPILGQTILLDIIGAVVIGGTSLFGGKGKVVWTVFGVLFLVLIDTSLKMLGLSLFSVFAIKGAVILLAAVIDAVRTRFAARI</sequence>
<keyword evidence="5 6" id="KW-0472">Membrane</keyword>
<feature type="transmembrane region" description="Helical" evidence="6">
    <location>
        <begin position="86"/>
        <end position="106"/>
    </location>
</feature>
<organism evidence="7 8">
    <name type="scientific">Skermanella aerolata</name>
    <dbReference type="NCBI Taxonomy" id="393310"/>
    <lineage>
        <taxon>Bacteria</taxon>
        <taxon>Pseudomonadati</taxon>
        <taxon>Pseudomonadota</taxon>
        <taxon>Alphaproteobacteria</taxon>
        <taxon>Rhodospirillales</taxon>
        <taxon>Azospirillaceae</taxon>
        <taxon>Skermanella</taxon>
    </lineage>
</organism>
<keyword evidence="2" id="KW-1003">Cell membrane</keyword>
<dbReference type="PANTHER" id="PTHR32196:SF72">
    <property type="entry name" value="RIBOSE IMPORT PERMEASE PROTEIN RBSC"/>
    <property type="match status" value="1"/>
</dbReference>
<proteinExistence type="predicted"/>
<dbReference type="RefSeq" id="WP_052830907.1">
    <property type="nucleotide sequence ID" value="NZ_BJYZ01000006.1"/>
</dbReference>
<dbReference type="EMBL" id="BJYZ01000006">
    <property type="protein sequence ID" value="GEO37502.1"/>
    <property type="molecule type" value="Genomic_DNA"/>
</dbReference>
<feature type="transmembrane region" description="Helical" evidence="6">
    <location>
        <begin position="313"/>
        <end position="334"/>
    </location>
</feature>
<dbReference type="OrthoDB" id="192433at2"/>
<feature type="transmembrane region" description="Helical" evidence="6">
    <location>
        <begin position="21"/>
        <end position="41"/>
    </location>
</feature>
<feature type="transmembrane region" description="Helical" evidence="6">
    <location>
        <begin position="263"/>
        <end position="283"/>
    </location>
</feature>
<dbReference type="Proteomes" id="UP000321523">
    <property type="component" value="Unassembled WGS sequence"/>
</dbReference>
<comment type="caution">
    <text evidence="7">The sequence shown here is derived from an EMBL/GenBank/DDBJ whole genome shotgun (WGS) entry which is preliminary data.</text>
</comment>
<dbReference type="GO" id="GO:0022857">
    <property type="term" value="F:transmembrane transporter activity"/>
    <property type="evidence" value="ECO:0007669"/>
    <property type="project" value="InterPro"/>
</dbReference>
<dbReference type="PANTHER" id="PTHR32196">
    <property type="entry name" value="ABC TRANSPORTER PERMEASE PROTEIN YPHD-RELATED-RELATED"/>
    <property type="match status" value="1"/>
</dbReference>